<evidence type="ECO:0000313" key="2">
    <source>
        <dbReference type="Proteomes" id="UP000242700"/>
    </source>
</evidence>
<evidence type="ECO:0000313" key="1">
    <source>
        <dbReference type="EMBL" id="SDK71460.1"/>
    </source>
</evidence>
<dbReference type="AlphaFoldDB" id="A0A1G9E5U1"/>
<name>A0A1G9E5U1_9STAP</name>
<accession>A0A1G9E5U1</accession>
<reference evidence="2" key="1">
    <citation type="submission" date="2016-10" db="EMBL/GenBank/DDBJ databases">
        <authorList>
            <person name="Varghese N."/>
            <person name="Submissions S."/>
        </authorList>
    </citation>
    <scope>NUCLEOTIDE SEQUENCE [LARGE SCALE GENOMIC DNA]</scope>
    <source>
        <strain evidence="2">CGMCC 1.8911</strain>
    </source>
</reference>
<organism evidence="1 2">
    <name type="scientific">Jeotgalicoccus aerolatus</name>
    <dbReference type="NCBI Taxonomy" id="709510"/>
    <lineage>
        <taxon>Bacteria</taxon>
        <taxon>Bacillati</taxon>
        <taxon>Bacillota</taxon>
        <taxon>Bacilli</taxon>
        <taxon>Bacillales</taxon>
        <taxon>Staphylococcaceae</taxon>
        <taxon>Jeotgalicoccus</taxon>
    </lineage>
</organism>
<dbReference type="EMBL" id="FNFI01000014">
    <property type="protein sequence ID" value="SDK71460.1"/>
    <property type="molecule type" value="Genomic_DNA"/>
</dbReference>
<sequence length="48" mass="5762">MELNNEWELFNSKHSAELTEIVKNGEQQLDILADKIEKIKLEKRFFQL</sequence>
<gene>
    <name evidence="1" type="ORF">SAMN05216187_11456</name>
</gene>
<protein>
    <submittedName>
        <fullName evidence="1">Uncharacterized protein</fullName>
    </submittedName>
</protein>
<dbReference type="STRING" id="586411.SAMN05216187_11456"/>
<dbReference type="Proteomes" id="UP000242700">
    <property type="component" value="Unassembled WGS sequence"/>
</dbReference>
<proteinExistence type="predicted"/>
<dbReference type="RefSeq" id="WP_158241174.1">
    <property type="nucleotide sequence ID" value="NZ_FNFI01000014.1"/>
</dbReference>